<dbReference type="Proteomes" id="UP001529235">
    <property type="component" value="Unassembled WGS sequence"/>
</dbReference>
<name>A0ABD4Z8V4_9CREN</name>
<evidence type="ECO:0008006" key="3">
    <source>
        <dbReference type="Google" id="ProtNLM"/>
    </source>
</evidence>
<dbReference type="AlphaFoldDB" id="A0ABD4Z8V4"/>
<dbReference type="RefSeq" id="WP_285273981.1">
    <property type="nucleotide sequence ID" value="NZ_JASNVW010000003.1"/>
</dbReference>
<comment type="caution">
    <text evidence="1">The sequence shown here is derived from an EMBL/GenBank/DDBJ whole genome shotgun (WGS) entry which is preliminary data.</text>
</comment>
<evidence type="ECO:0000313" key="2">
    <source>
        <dbReference type="Proteomes" id="UP001529235"/>
    </source>
</evidence>
<reference evidence="1 2" key="1">
    <citation type="submission" date="2023-05" db="EMBL/GenBank/DDBJ databases">
        <title>A new hyperthermophilic archaea 'Ignisphaera cupida' sp. nov. and description of the family 'Ignisphaeraceae' fam. nov.</title>
        <authorList>
            <person name="Podosokorskaya O.A."/>
            <person name="Elcheninov A.G."/>
            <person name="Klukina A."/>
            <person name="Merkel A.Y."/>
        </authorList>
    </citation>
    <scope>NUCLEOTIDE SEQUENCE [LARGE SCALE GENOMIC DNA]</scope>
    <source>
        <strain evidence="1 2">4213-co</strain>
    </source>
</reference>
<sequence>MKGEKIIVVNASVVVKWFTPERYFEKAVELRDMHLKGLVRLMAPNLIL</sequence>
<proteinExistence type="predicted"/>
<organism evidence="1 2">
    <name type="scientific">Ignisphaera cupida</name>
    <dbReference type="NCBI Taxonomy" id="3050454"/>
    <lineage>
        <taxon>Archaea</taxon>
        <taxon>Thermoproteota</taxon>
        <taxon>Thermoprotei</taxon>
        <taxon>Desulfurococcales</taxon>
        <taxon>Desulfurococcaceae</taxon>
        <taxon>Ignisphaera</taxon>
    </lineage>
</organism>
<evidence type="ECO:0000313" key="1">
    <source>
        <dbReference type="EMBL" id="MDK6028998.1"/>
    </source>
</evidence>
<accession>A0ABD4Z8V4</accession>
<dbReference type="EMBL" id="JASNVW010000003">
    <property type="protein sequence ID" value="MDK6028998.1"/>
    <property type="molecule type" value="Genomic_DNA"/>
</dbReference>
<gene>
    <name evidence="1" type="ORF">QPL79_06440</name>
</gene>
<keyword evidence="2" id="KW-1185">Reference proteome</keyword>
<protein>
    <recommendedName>
        <fullName evidence="3">PIN domain-containing protein</fullName>
    </recommendedName>
</protein>